<sequence length="381" mass="42559">MKVHYALALLVTSAVSALNLGDLLVGNFADLSYALAYVVKRSQFETSVVATEKLLNATIEDLLVSPSNTTLQERLISACTLHNPSVALQMLDSNILFLDKYSLTVLALYTSDFGFSEYRTMQMTLTKTAFNLLNAYTYCESVKTKGQLTERDQDKLAKAYEWVRNTVKQALEGARIQRELFWSTALKAATEGFIKDKLGSDAEPTKVVSSVHKFIADKYGDTENHGILGERFGVFMHSRNDKVLQKFASSSDALISIPFGTDSLVNVYRVSRNKVAWTTNYEAFEKNLPDIKAALSNATEECLARFDRIQEVHQKALDAAASVYKFPVFYLVPNVVERDAKWAVDNGKFRVDGDSFVEKVAVEMCADKSTLSVYYHVFVGL</sequence>
<accession>A0A1I7YUK0</accession>
<proteinExistence type="predicted"/>
<evidence type="ECO:0000313" key="2">
    <source>
        <dbReference type="Proteomes" id="UP000095287"/>
    </source>
</evidence>
<keyword evidence="1" id="KW-0732">Signal</keyword>
<dbReference type="WBParaSite" id="L893_g19985.t1">
    <property type="protein sequence ID" value="L893_g19985.t1"/>
    <property type="gene ID" value="L893_g19985"/>
</dbReference>
<feature type="chain" id="PRO_5009312609" evidence="1">
    <location>
        <begin position="18"/>
        <end position="381"/>
    </location>
</feature>
<feature type="signal peptide" evidence="1">
    <location>
        <begin position="1"/>
        <end position="17"/>
    </location>
</feature>
<evidence type="ECO:0000313" key="3">
    <source>
        <dbReference type="WBParaSite" id="L893_g19985.t1"/>
    </source>
</evidence>
<organism evidence="2 3">
    <name type="scientific">Steinernema glaseri</name>
    <dbReference type="NCBI Taxonomy" id="37863"/>
    <lineage>
        <taxon>Eukaryota</taxon>
        <taxon>Metazoa</taxon>
        <taxon>Ecdysozoa</taxon>
        <taxon>Nematoda</taxon>
        <taxon>Chromadorea</taxon>
        <taxon>Rhabditida</taxon>
        <taxon>Tylenchina</taxon>
        <taxon>Panagrolaimomorpha</taxon>
        <taxon>Strongyloidoidea</taxon>
        <taxon>Steinernematidae</taxon>
        <taxon>Steinernema</taxon>
    </lineage>
</organism>
<dbReference type="AlphaFoldDB" id="A0A1I7YUK0"/>
<protein>
    <submittedName>
        <fullName evidence="3">SERPIN domain-containing protein</fullName>
    </submittedName>
</protein>
<dbReference type="Proteomes" id="UP000095287">
    <property type="component" value="Unplaced"/>
</dbReference>
<reference evidence="3" key="1">
    <citation type="submission" date="2016-11" db="UniProtKB">
        <authorList>
            <consortium name="WormBaseParasite"/>
        </authorList>
    </citation>
    <scope>IDENTIFICATION</scope>
</reference>
<keyword evidence="2" id="KW-1185">Reference proteome</keyword>
<name>A0A1I7YUK0_9BILA</name>
<evidence type="ECO:0000256" key="1">
    <source>
        <dbReference type="SAM" id="SignalP"/>
    </source>
</evidence>